<name>A0ABR2N1K6_9ASPA</name>
<protein>
    <submittedName>
        <fullName evidence="3">Protein CER1-like 1</fullName>
    </submittedName>
</protein>
<gene>
    <name evidence="3" type="ORF">KSP40_PGU014663</name>
</gene>
<evidence type="ECO:0000259" key="2">
    <source>
        <dbReference type="Pfam" id="PF12076"/>
    </source>
</evidence>
<organism evidence="3 4">
    <name type="scientific">Platanthera guangdongensis</name>
    <dbReference type="NCBI Taxonomy" id="2320717"/>
    <lineage>
        <taxon>Eukaryota</taxon>
        <taxon>Viridiplantae</taxon>
        <taxon>Streptophyta</taxon>
        <taxon>Embryophyta</taxon>
        <taxon>Tracheophyta</taxon>
        <taxon>Spermatophyta</taxon>
        <taxon>Magnoliopsida</taxon>
        <taxon>Liliopsida</taxon>
        <taxon>Asparagales</taxon>
        <taxon>Orchidaceae</taxon>
        <taxon>Orchidoideae</taxon>
        <taxon>Orchideae</taxon>
        <taxon>Orchidinae</taxon>
        <taxon>Platanthera</taxon>
    </lineage>
</organism>
<evidence type="ECO:0000256" key="1">
    <source>
        <dbReference type="ARBA" id="ARBA00004141"/>
    </source>
</evidence>
<evidence type="ECO:0000313" key="3">
    <source>
        <dbReference type="EMBL" id="KAK8969516.1"/>
    </source>
</evidence>
<keyword evidence="4" id="KW-1185">Reference proteome</keyword>
<dbReference type="InterPro" id="IPR021940">
    <property type="entry name" value="CER1-like_C"/>
</dbReference>
<dbReference type="EMBL" id="JBBWWR010000003">
    <property type="protein sequence ID" value="KAK8969516.1"/>
    <property type="molecule type" value="Genomic_DNA"/>
</dbReference>
<feature type="domain" description="Very-long-chain aldehyde decarbonylase CER1-like C-terminal" evidence="2">
    <location>
        <begin position="86"/>
        <end position="149"/>
    </location>
</feature>
<evidence type="ECO:0000313" key="4">
    <source>
        <dbReference type="Proteomes" id="UP001412067"/>
    </source>
</evidence>
<dbReference type="Proteomes" id="UP001412067">
    <property type="component" value="Unassembled WGS sequence"/>
</dbReference>
<comment type="caution">
    <text evidence="3">The sequence shown here is derived from an EMBL/GenBank/DDBJ whole genome shotgun (WGS) entry which is preliminary data.</text>
</comment>
<dbReference type="Pfam" id="PF12076">
    <property type="entry name" value="CER1-like_C"/>
    <property type="match status" value="1"/>
</dbReference>
<accession>A0ABR2N1K6</accession>
<reference evidence="3 4" key="1">
    <citation type="journal article" date="2022" name="Nat. Plants">
        <title>Genomes of leafy and leafless Platanthera orchids illuminate the evolution of mycoheterotrophy.</title>
        <authorList>
            <person name="Li M.H."/>
            <person name="Liu K.W."/>
            <person name="Li Z."/>
            <person name="Lu H.C."/>
            <person name="Ye Q.L."/>
            <person name="Zhang D."/>
            <person name="Wang J.Y."/>
            <person name="Li Y.F."/>
            <person name="Zhong Z.M."/>
            <person name="Liu X."/>
            <person name="Yu X."/>
            <person name="Liu D.K."/>
            <person name="Tu X.D."/>
            <person name="Liu B."/>
            <person name="Hao Y."/>
            <person name="Liao X.Y."/>
            <person name="Jiang Y.T."/>
            <person name="Sun W.H."/>
            <person name="Chen J."/>
            <person name="Chen Y.Q."/>
            <person name="Ai Y."/>
            <person name="Zhai J.W."/>
            <person name="Wu S.S."/>
            <person name="Zhou Z."/>
            <person name="Hsiao Y.Y."/>
            <person name="Wu W.L."/>
            <person name="Chen Y.Y."/>
            <person name="Lin Y.F."/>
            <person name="Hsu J.L."/>
            <person name="Li C.Y."/>
            <person name="Wang Z.W."/>
            <person name="Zhao X."/>
            <person name="Zhong W.Y."/>
            <person name="Ma X.K."/>
            <person name="Ma L."/>
            <person name="Huang J."/>
            <person name="Chen G.Z."/>
            <person name="Huang M.Z."/>
            <person name="Huang L."/>
            <person name="Peng D.H."/>
            <person name="Luo Y.B."/>
            <person name="Zou S.Q."/>
            <person name="Chen S.P."/>
            <person name="Lan S."/>
            <person name="Tsai W.C."/>
            <person name="Van de Peer Y."/>
            <person name="Liu Z.J."/>
        </authorList>
    </citation>
    <scope>NUCLEOTIDE SEQUENCE [LARGE SCALE GENOMIC DNA]</scope>
    <source>
        <strain evidence="3">Lor288</strain>
    </source>
</reference>
<comment type="subcellular location">
    <subcellularLocation>
        <location evidence="1">Membrane</location>
        <topology evidence="1">Multi-pass membrane protein</topology>
    </subcellularLocation>
</comment>
<proteinExistence type="predicted"/>
<sequence length="155" mass="17169">MRVVTVGGVVVVRAWCWRRAHGIRLRQGFSPTVAAAILPISSQQQATHDPALPTPNMLIPVTLQELPPPEQPPSARGSPDLFATATTYFVWLVGDCMEDAGQRKAPKGTIFIPFSCFPPKKVRKDCQYYSTPAMRIPNELQNLHSCEVIKSLRTT</sequence>